<evidence type="ECO:0000313" key="2">
    <source>
        <dbReference type="Proteomes" id="UP001057402"/>
    </source>
</evidence>
<gene>
    <name evidence="1" type="ORF">MLD38_033872</name>
</gene>
<reference evidence="2" key="1">
    <citation type="journal article" date="2023" name="Front. Plant Sci.">
        <title>Chromosomal-level genome assembly of Melastoma candidum provides insights into trichome evolution.</title>
        <authorList>
            <person name="Zhong Y."/>
            <person name="Wu W."/>
            <person name="Sun C."/>
            <person name="Zou P."/>
            <person name="Liu Y."/>
            <person name="Dai S."/>
            <person name="Zhou R."/>
        </authorList>
    </citation>
    <scope>NUCLEOTIDE SEQUENCE [LARGE SCALE GENOMIC DNA]</scope>
</reference>
<dbReference type="EMBL" id="CM042889">
    <property type="protein sequence ID" value="KAI4320385.1"/>
    <property type="molecule type" value="Genomic_DNA"/>
</dbReference>
<protein>
    <submittedName>
        <fullName evidence="1">Uncharacterized protein</fullName>
    </submittedName>
</protein>
<comment type="caution">
    <text evidence="1">The sequence shown here is derived from an EMBL/GenBank/DDBJ whole genome shotgun (WGS) entry which is preliminary data.</text>
</comment>
<accession>A0ACB9M9I0</accession>
<dbReference type="Proteomes" id="UP001057402">
    <property type="component" value="Chromosome 10"/>
</dbReference>
<sequence length="153" mass="17929">MIQDTRAEQIWDYLDAFYETWRLIEILEDSSFDVSGRRNKTLGRAHDVMLTAMTRLEDEFKHILLQISSFEDSHPLDNMSRASRYCMIDLVNLDSVRELCSIAKAMFASRYGKECSQVPVSVRRDSLDEILFVLELERQSIVDALRMEWDVLN</sequence>
<organism evidence="1 2">
    <name type="scientific">Melastoma candidum</name>
    <dbReference type="NCBI Taxonomy" id="119954"/>
    <lineage>
        <taxon>Eukaryota</taxon>
        <taxon>Viridiplantae</taxon>
        <taxon>Streptophyta</taxon>
        <taxon>Embryophyta</taxon>
        <taxon>Tracheophyta</taxon>
        <taxon>Spermatophyta</taxon>
        <taxon>Magnoliopsida</taxon>
        <taxon>eudicotyledons</taxon>
        <taxon>Gunneridae</taxon>
        <taxon>Pentapetalae</taxon>
        <taxon>rosids</taxon>
        <taxon>malvids</taxon>
        <taxon>Myrtales</taxon>
        <taxon>Melastomataceae</taxon>
        <taxon>Melastomatoideae</taxon>
        <taxon>Melastomateae</taxon>
        <taxon>Melastoma</taxon>
    </lineage>
</organism>
<proteinExistence type="predicted"/>
<keyword evidence="2" id="KW-1185">Reference proteome</keyword>
<name>A0ACB9M9I0_9MYRT</name>
<evidence type="ECO:0000313" key="1">
    <source>
        <dbReference type="EMBL" id="KAI4320385.1"/>
    </source>
</evidence>